<keyword evidence="3" id="KW-0732">Signal</keyword>
<dbReference type="InterPro" id="IPR004398">
    <property type="entry name" value="RNA_MeTrfase_RsmD"/>
</dbReference>
<accession>V7PSI0</accession>
<keyword evidence="5" id="KW-1185">Reference proteome</keyword>
<evidence type="ECO:0000256" key="3">
    <source>
        <dbReference type="SAM" id="SignalP"/>
    </source>
</evidence>
<evidence type="ECO:0000313" key="5">
    <source>
        <dbReference type="Proteomes" id="UP000018538"/>
    </source>
</evidence>
<dbReference type="SUPFAM" id="SSF53335">
    <property type="entry name" value="S-adenosyl-L-methionine-dependent methyltransferases"/>
    <property type="match status" value="1"/>
</dbReference>
<name>V7PSI0_PLAYE</name>
<dbReference type="PANTHER" id="PTHR43542:SF1">
    <property type="entry name" value="METHYLTRANSFERASE"/>
    <property type="match status" value="1"/>
</dbReference>
<keyword evidence="2 4" id="KW-0808">Transferase</keyword>
<reference evidence="4 5" key="1">
    <citation type="submission" date="2013-11" db="EMBL/GenBank/DDBJ databases">
        <title>The Genome Sequence of Plasmodium yoelii 17X.</title>
        <authorList>
            <consortium name="The Broad Institute Genomics Platform"/>
            <consortium name="The Broad Institute Genome Sequencing Center for Infectious Disease"/>
            <person name="Neafsey D."/>
            <person name="Adams J."/>
            <person name="Walker B."/>
            <person name="Young S.K."/>
            <person name="Zeng Q."/>
            <person name="Gargeya S."/>
            <person name="Fitzgerald M."/>
            <person name="Haas B."/>
            <person name="Abouelleil A."/>
            <person name="Alvarado L."/>
            <person name="Chapman S.B."/>
            <person name="Gainer-Dewar J."/>
            <person name="Goldberg J."/>
            <person name="Griggs A."/>
            <person name="Gujja S."/>
            <person name="Hansen M."/>
            <person name="Howarth C."/>
            <person name="Imamovic A."/>
            <person name="Ireland A."/>
            <person name="Larimer J."/>
            <person name="McCowan C."/>
            <person name="Murphy C."/>
            <person name="Pearson M."/>
            <person name="Poon T.W."/>
            <person name="Priest M."/>
            <person name="Roberts A."/>
            <person name="Saif S."/>
            <person name="Shea T."/>
            <person name="Sykes S."/>
            <person name="Wortman J."/>
            <person name="Nusbaum C."/>
            <person name="Birren B."/>
        </authorList>
    </citation>
    <scope>NUCLEOTIDE SEQUENCE [LARGE SCALE GENOMIC DNA]</scope>
    <source>
        <strain evidence="4 5">17X</strain>
    </source>
</reference>
<dbReference type="GO" id="GO:0031167">
    <property type="term" value="P:rRNA methylation"/>
    <property type="evidence" value="ECO:0007669"/>
    <property type="project" value="InterPro"/>
</dbReference>
<keyword evidence="1 4" id="KW-0489">Methyltransferase</keyword>
<feature type="chain" id="PRO_5004764371" evidence="3">
    <location>
        <begin position="19"/>
        <end position="460"/>
    </location>
</feature>
<feature type="signal peptide" evidence="3">
    <location>
        <begin position="1"/>
        <end position="18"/>
    </location>
</feature>
<evidence type="ECO:0000256" key="1">
    <source>
        <dbReference type="ARBA" id="ARBA00022603"/>
    </source>
</evidence>
<dbReference type="PANTHER" id="PTHR43542">
    <property type="entry name" value="METHYLTRANSFERASE"/>
    <property type="match status" value="1"/>
</dbReference>
<proteinExistence type="predicted"/>
<dbReference type="OrthoDB" id="3548at2759"/>
<dbReference type="Gene3D" id="3.40.50.150">
    <property type="entry name" value="Vaccinia Virus protein VP39"/>
    <property type="match status" value="1"/>
</dbReference>
<evidence type="ECO:0000313" key="4">
    <source>
        <dbReference type="EMBL" id="ETB62564.1"/>
    </source>
</evidence>
<sequence>MSFLKILALIVLVINVKKNFVKNKKLNFPEDIHKTCIDSKRCYRSNKKWGMLGKYIKNKCGKNKCGKNKCGKNKCDKNKWDKNKWDKNKWDKNKCDKNKCGKNKCGKNKYAYSYMQWNTNLIRYKLLNKYVNFESNKIFSSENKKDKKDDTLSEREEEFVKYKQKINGKKCEKEQNELQEMNINLNNKKKKLIKKDKYGIPEEKLNIRRLPNSKIKSKYNFCKIKTYNETTNINYKKKKILTINEGILKNKKLYSPDIYTRPMMSKVKESLFNILVHLGVFNTNNFNVLDAFSGSGNLGIECISRGLENVTFVDLSLNSCRTICENLKLCNIQNLNNKIIRSDVLELLKNPYKFDILDKYNLAFFTPPYEQIVYSELVHSISKSELFDNDALIFIEYPKEIDMLPQKVDNLIGLRNRKFGRTYFAIYVINHTGKYDYSINKDEFYPLHYNRKQRRQEKYI</sequence>
<evidence type="ECO:0000256" key="2">
    <source>
        <dbReference type="ARBA" id="ARBA00022679"/>
    </source>
</evidence>
<protein>
    <submittedName>
        <fullName evidence="4">RsmD family RNA methyltransferase</fullName>
    </submittedName>
</protein>
<dbReference type="Pfam" id="PF03602">
    <property type="entry name" value="Cons_hypoth95"/>
    <property type="match status" value="1"/>
</dbReference>
<gene>
    <name evidence="4" type="ORF">YYC_00292</name>
</gene>
<dbReference type="AlphaFoldDB" id="V7PSI0"/>
<dbReference type="GO" id="GO:0008168">
    <property type="term" value="F:methyltransferase activity"/>
    <property type="evidence" value="ECO:0007669"/>
    <property type="project" value="UniProtKB-KW"/>
</dbReference>
<dbReference type="InterPro" id="IPR029063">
    <property type="entry name" value="SAM-dependent_MTases_sf"/>
</dbReference>
<organism evidence="4 5">
    <name type="scientific">Plasmodium yoelii 17X</name>
    <dbReference type="NCBI Taxonomy" id="1323249"/>
    <lineage>
        <taxon>Eukaryota</taxon>
        <taxon>Sar</taxon>
        <taxon>Alveolata</taxon>
        <taxon>Apicomplexa</taxon>
        <taxon>Aconoidasida</taxon>
        <taxon>Haemosporida</taxon>
        <taxon>Plasmodiidae</taxon>
        <taxon>Plasmodium</taxon>
        <taxon>Plasmodium (Vinckeia)</taxon>
    </lineage>
</organism>
<dbReference type="Proteomes" id="UP000018538">
    <property type="component" value="Unassembled WGS sequence"/>
</dbReference>
<dbReference type="EMBL" id="KI635730">
    <property type="protein sequence ID" value="ETB62564.1"/>
    <property type="molecule type" value="Genomic_DNA"/>
</dbReference>